<evidence type="ECO:0000256" key="1">
    <source>
        <dbReference type="HAMAP-Rule" id="MF_04165"/>
    </source>
</evidence>
<dbReference type="HAMAP" id="MF_04156">
    <property type="entry name" value="HELIC_LOADER_T4"/>
    <property type="match status" value="1"/>
</dbReference>
<dbReference type="InterPro" id="IPR037082">
    <property type="entry name" value="Phage_T4_Gp59_C_sf"/>
</dbReference>
<comment type="subunit">
    <text evidence="1">Interacts with the beta subunit of host RNAP RpoB (via flap domain). Part of the transcription activation complex containing host RNAP, the viral RNA polymerase sigma-like factor, the coactivator gp33, and the sliding clamp.</text>
</comment>
<dbReference type="HAMAP" id="MF_04165">
    <property type="entry name" value="T4_TRANSCR_COACT"/>
    <property type="match status" value="1"/>
</dbReference>
<gene>
    <name evidence="4" type="ORF">Sf25_gp95</name>
</gene>
<dbReference type="SUPFAM" id="SSF48493">
    <property type="entry name" value="gene 59 helicase assembly protein"/>
    <property type="match status" value="1"/>
</dbReference>
<dbReference type="InterPro" id="IPR042071">
    <property type="entry name" value="Trans_coact_sf"/>
</dbReference>
<dbReference type="GO" id="GO:0019086">
    <property type="term" value="P:late viral transcription"/>
    <property type="evidence" value="ECO:0007669"/>
    <property type="project" value="UniProtKB-UniRule"/>
</dbReference>
<feature type="domain" description="Bacteriophage T4 Gp59 helicase assembly protein N-terminal" evidence="2">
    <location>
        <begin position="105"/>
        <end position="160"/>
    </location>
</feature>
<dbReference type="Pfam" id="PF16805">
    <property type="entry name" value="Trans_coact"/>
    <property type="match status" value="1"/>
</dbReference>
<dbReference type="Pfam" id="PF08994">
    <property type="entry name" value="T4_Gp59_C"/>
    <property type="match status" value="1"/>
</dbReference>
<protein>
    <recommendedName>
        <fullName evidence="1">Late transcription coactivator</fullName>
    </recommendedName>
    <alternativeName>
        <fullName evidence="1">RNA polymerase-associated protein Gp33</fullName>
    </alternativeName>
</protein>
<dbReference type="Gene3D" id="1.10.220.50">
    <property type="entry name" value="Bacteriophage T4, Gp59, helicase assembly protein, C-terminal domain"/>
    <property type="match status" value="1"/>
</dbReference>
<evidence type="ECO:0000259" key="3">
    <source>
        <dbReference type="Pfam" id="PF08994"/>
    </source>
</evidence>
<accession>A0A2K9VLZ3</accession>
<dbReference type="InterPro" id="IPR008944">
    <property type="entry name" value="Phage_T4_Gp59"/>
</dbReference>
<dbReference type="Gene3D" id="1.10.10.2850">
    <property type="entry name" value="Phage late-transcription coactivator-like"/>
    <property type="match status" value="1"/>
</dbReference>
<reference evidence="4 5" key="1">
    <citation type="submission" date="2017-06" db="EMBL/GenBank/DDBJ databases">
        <title>The isolation and characterization of 16 novel Shigella-infecting phages from the environment.</title>
        <authorList>
            <person name="Doore S.M."/>
            <person name="Schrad J.R."/>
            <person name="Dover J.A."/>
            <person name="Parent K.N."/>
        </authorList>
    </citation>
    <scope>NUCLEOTIDE SEQUENCE [LARGE SCALE GENOMIC DNA]</scope>
</reference>
<dbReference type="InterPro" id="IPR015085">
    <property type="entry name" value="Phage_T4_Gp59_N"/>
</dbReference>
<feature type="domain" description="Bacteriophage T4 Gp59 helicase assembly protein C-terminal" evidence="3">
    <location>
        <begin position="167"/>
        <end position="270"/>
    </location>
</feature>
<dbReference type="InterPro" id="IPR031836">
    <property type="entry name" value="Trans_coact"/>
</dbReference>
<dbReference type="InterPro" id="IPR015086">
    <property type="entry name" value="Phage_T4_Gp59_C"/>
</dbReference>
<comment type="function">
    <text evidence="1">Activates transcription at late promoters when the sliding clamp is present. Binds to both the host RNA polymerase (RNAP) and the upstream dsDNA.</text>
</comment>
<feature type="region of interest" description="Interaction with host RNAP" evidence="1">
    <location>
        <begin position="62"/>
        <end position="92"/>
    </location>
</feature>
<evidence type="ECO:0000313" key="5">
    <source>
        <dbReference type="Proteomes" id="UP000240361"/>
    </source>
</evidence>
<evidence type="ECO:0000313" key="4">
    <source>
        <dbReference type="EMBL" id="AUV63375.1"/>
    </source>
</evidence>
<comment type="caution">
    <text evidence="1">Lacks conserved residue(s) required for the propagation of feature annotation.</text>
</comment>
<comment type="similarity">
    <text evidence="1">Belongs to the Tevenvirinae late transcription coactivator family.</text>
</comment>
<sequence>MTQFSLNDIRPVDETGLSEKELSIKKEKDEIAKLLDRQENGFIIEKMVEEFGMSYLEATTAFLEENSIPETQFAKFIPSGIIEKIQSEAIDENLLRPSVVRCEKTNRRDKYFFQKLSEKYKLKELALIFISNLVANQDAWIGDISDADALVFYREYIGRLKQIKFKFEEDIRNIYYFSKKVEVSAFKEIFEYNPKVQSSYIFKLLQSNIISFETFILLDSFLNIIDKHDQQTDNLVWNNYSIKLKAYRKILNIDSQEAKKVFIETVKSCKY</sequence>
<dbReference type="InterPro" id="IPR046384">
    <property type="entry name" value="LTACT_myovirus"/>
</dbReference>
<dbReference type="GO" id="GO:0140537">
    <property type="term" value="F:transcription regulator activator activity"/>
    <property type="evidence" value="ECO:0007669"/>
    <property type="project" value="UniProtKB-UniRule"/>
</dbReference>
<proteinExistence type="inferred from homology"/>
<dbReference type="Proteomes" id="UP000240361">
    <property type="component" value="Segment"/>
</dbReference>
<organism evidence="4 5">
    <name type="scientific">Shigella phage Sf25</name>
    <dbReference type="NCBI Taxonomy" id="2024310"/>
    <lineage>
        <taxon>Viruses</taxon>
        <taxon>Duplodnaviria</taxon>
        <taxon>Heunggongvirae</taxon>
        <taxon>Uroviricota</taxon>
        <taxon>Caudoviricetes</taxon>
        <taxon>Pantevenvirales</taxon>
        <taxon>Straboviridae</taxon>
        <taxon>Tevenvirinae</taxon>
        <taxon>Tequatrovirus</taxon>
        <taxon>Tequatrovirus sf24</taxon>
    </lineage>
</organism>
<evidence type="ECO:0000259" key="2">
    <source>
        <dbReference type="Pfam" id="PF08993"/>
    </source>
</evidence>
<name>A0A2K9VLZ3_9CAUD</name>
<comment type="domain">
    <text evidence="1">The C-terminus is involved in transcriptional enhancement.</text>
</comment>
<dbReference type="Pfam" id="PF08993">
    <property type="entry name" value="T4_Gp59_N"/>
    <property type="match status" value="1"/>
</dbReference>
<dbReference type="EMBL" id="MF327009">
    <property type="protein sequence ID" value="AUV63375.1"/>
    <property type="molecule type" value="Genomic_DNA"/>
</dbReference>
<dbReference type="InterPro" id="IPR023197">
    <property type="entry name" value="Phage_T4_Gp59_dom_sf"/>
</dbReference>